<feature type="domain" description="Protein kinase" evidence="1">
    <location>
        <begin position="274"/>
        <end position="467"/>
    </location>
</feature>
<protein>
    <submittedName>
        <fullName evidence="2">tRNA A-37 threonylcarbamoyl transferase component Bud32</fullName>
    </submittedName>
</protein>
<dbReference type="InterPro" id="IPR052396">
    <property type="entry name" value="Meiotic_Drive_Suppr_Kinase"/>
</dbReference>
<proteinExistence type="predicted"/>
<dbReference type="GO" id="GO:0004672">
    <property type="term" value="F:protein kinase activity"/>
    <property type="evidence" value="ECO:0007669"/>
    <property type="project" value="InterPro"/>
</dbReference>
<dbReference type="AlphaFoldDB" id="A0A7W4W4I1"/>
<dbReference type="InterPro" id="IPR011009">
    <property type="entry name" value="Kinase-like_dom_sf"/>
</dbReference>
<evidence type="ECO:0000313" key="2">
    <source>
        <dbReference type="EMBL" id="MBB3047316.1"/>
    </source>
</evidence>
<name>A0A7W4W4I1_9GAMM</name>
<dbReference type="Proteomes" id="UP000537130">
    <property type="component" value="Unassembled WGS sequence"/>
</dbReference>
<evidence type="ECO:0000259" key="1">
    <source>
        <dbReference type="PROSITE" id="PS50011"/>
    </source>
</evidence>
<comment type="caution">
    <text evidence="2">The sequence shown here is derived from an EMBL/GenBank/DDBJ whole genome shotgun (WGS) entry which is preliminary data.</text>
</comment>
<reference evidence="2 3" key="1">
    <citation type="submission" date="2020-08" db="EMBL/GenBank/DDBJ databases">
        <title>Genomic Encyclopedia of Type Strains, Phase III (KMG-III): the genomes of soil and plant-associated and newly described type strains.</title>
        <authorList>
            <person name="Whitman W."/>
        </authorList>
    </citation>
    <scope>NUCLEOTIDE SEQUENCE [LARGE SCALE GENOMIC DNA]</scope>
    <source>
        <strain evidence="2 3">CECT 8654</strain>
    </source>
</reference>
<dbReference type="PANTHER" id="PTHR37171">
    <property type="entry name" value="SERINE/THREONINE-PROTEIN KINASE YRZF-RELATED"/>
    <property type="match status" value="1"/>
</dbReference>
<keyword evidence="2" id="KW-0808">Transferase</keyword>
<dbReference type="SUPFAM" id="SSF56112">
    <property type="entry name" value="Protein kinase-like (PK-like)"/>
    <property type="match status" value="2"/>
</dbReference>
<evidence type="ECO:0000313" key="3">
    <source>
        <dbReference type="Proteomes" id="UP000537130"/>
    </source>
</evidence>
<dbReference type="Pfam" id="PF06293">
    <property type="entry name" value="Kdo"/>
    <property type="match status" value="2"/>
</dbReference>
<accession>A0A7W4W4I1</accession>
<dbReference type="PROSITE" id="PS50011">
    <property type="entry name" value="PROTEIN_KINASE_DOM"/>
    <property type="match status" value="1"/>
</dbReference>
<organism evidence="2 3">
    <name type="scientific">Litorivivens lipolytica</name>
    <dbReference type="NCBI Taxonomy" id="1524264"/>
    <lineage>
        <taxon>Bacteria</taxon>
        <taxon>Pseudomonadati</taxon>
        <taxon>Pseudomonadota</taxon>
        <taxon>Gammaproteobacteria</taxon>
        <taxon>Litorivivens</taxon>
    </lineage>
</organism>
<gene>
    <name evidence="2" type="ORF">FHR99_001552</name>
</gene>
<dbReference type="InterPro" id="IPR008271">
    <property type="entry name" value="Ser/Thr_kinase_AS"/>
</dbReference>
<dbReference type="InterPro" id="IPR000719">
    <property type="entry name" value="Prot_kinase_dom"/>
</dbReference>
<dbReference type="GO" id="GO:0005524">
    <property type="term" value="F:ATP binding"/>
    <property type="evidence" value="ECO:0007669"/>
    <property type="project" value="InterPro"/>
</dbReference>
<sequence length="467" mass="52834">MTEALRGTLEAKHWQVTVPIGYELDGEPLVLEESLRLLPGKRATFSGQWGSRAVVAKLFLPSAEREQQAEIAGFNALQKASLPAPALLWAGGLDDGLLAVVYEKLEGAESLGAGLQGERRNAFLAATCELLARMHRAGIWQDDIHFDNFLLADGKMYIVDNASLKAVEGALSVEKSLDNLAAFIAQFPWRERQALLESPYLPLSLDIAEEKARRLLHEKTRKGWWVRTNKYLEKIYRTCTEIVVRRDGGWFLAFKRGLDESWIEQFKAAPDSVMVRAEMLKDGNSATVVRTELAGRPVIIKRYNIKSTGHRLRRLFRETRASNAWRAAHLLQMAGIRTPAPLVLLEQRRGPLRGVAYLITEDVGGDEMLDAFTQREPTEAELQDVGETFRVMRELQLCHGDLKATNFLVTDQGVQLIDLDVLHAVSSVSNFKRCHQKDRERFLRNWYAHPGVERQFKRLLIGQEPAW</sequence>
<dbReference type="EMBL" id="JACHWY010000001">
    <property type="protein sequence ID" value="MBB3047316.1"/>
    <property type="molecule type" value="Genomic_DNA"/>
</dbReference>
<dbReference type="Gene3D" id="1.10.510.10">
    <property type="entry name" value="Transferase(Phosphotransferase) domain 1"/>
    <property type="match status" value="1"/>
</dbReference>
<keyword evidence="3" id="KW-1185">Reference proteome</keyword>
<dbReference type="PANTHER" id="PTHR37171:SF1">
    <property type="entry name" value="SERINE_THREONINE-PROTEIN KINASE YRZF-RELATED"/>
    <property type="match status" value="1"/>
</dbReference>
<dbReference type="RefSeq" id="WP_183409947.1">
    <property type="nucleotide sequence ID" value="NZ_JACHWY010000001.1"/>
</dbReference>
<dbReference type="PROSITE" id="PS00108">
    <property type="entry name" value="PROTEIN_KINASE_ST"/>
    <property type="match status" value="1"/>
</dbReference>